<protein>
    <submittedName>
        <fullName evidence="2">Uncharacterized protein</fullName>
    </submittedName>
</protein>
<proteinExistence type="predicted"/>
<gene>
    <name evidence="2" type="ORF">TrST_g12533</name>
</gene>
<evidence type="ECO:0000313" key="2">
    <source>
        <dbReference type="EMBL" id="GMH82275.1"/>
    </source>
</evidence>
<keyword evidence="3" id="KW-1185">Reference proteome</keyword>
<dbReference type="OrthoDB" id="10404389at2759"/>
<feature type="region of interest" description="Disordered" evidence="1">
    <location>
        <begin position="108"/>
        <end position="127"/>
    </location>
</feature>
<feature type="compositionally biased region" description="Basic and acidic residues" evidence="1">
    <location>
        <begin position="118"/>
        <end position="127"/>
    </location>
</feature>
<feature type="region of interest" description="Disordered" evidence="1">
    <location>
        <begin position="160"/>
        <end position="196"/>
    </location>
</feature>
<dbReference type="EMBL" id="BRXY01000267">
    <property type="protein sequence ID" value="GMH82275.1"/>
    <property type="molecule type" value="Genomic_DNA"/>
</dbReference>
<feature type="region of interest" description="Disordered" evidence="1">
    <location>
        <begin position="1"/>
        <end position="103"/>
    </location>
</feature>
<feature type="compositionally biased region" description="Polar residues" evidence="1">
    <location>
        <begin position="88"/>
        <end position="103"/>
    </location>
</feature>
<name>A0A9W7B6B6_9STRA</name>
<comment type="caution">
    <text evidence="2">The sequence shown here is derived from an EMBL/GenBank/DDBJ whole genome shotgun (WGS) entry which is preliminary data.</text>
</comment>
<sequence>MVSHFASPPPKNILERYASPPSNSKSFSRSAKKDRTPDSILKRGQNATYDARVSAKKQRPATDSFNRYGGSRSHKLFTRYRNDENSPLKENTSSNRRGAQTQIVKRCSGNRLQWTKDTPTKNRRDERTIRRLTGREKDNLYGNRPDLDPANGYFDMGAWMNGGGAQEEEDDDYLSDDSEEEEEELLVSSDEEDNDMVEVDMENSDSFHDAMESENPNNLSGSGSFLERLIACGGGDGS</sequence>
<dbReference type="Proteomes" id="UP001165085">
    <property type="component" value="Unassembled WGS sequence"/>
</dbReference>
<feature type="compositionally biased region" description="Basic and acidic residues" evidence="1">
    <location>
        <begin position="31"/>
        <end position="41"/>
    </location>
</feature>
<evidence type="ECO:0000256" key="1">
    <source>
        <dbReference type="SAM" id="MobiDB-lite"/>
    </source>
</evidence>
<reference evidence="3" key="1">
    <citation type="journal article" date="2023" name="Commun. Biol.">
        <title>Genome analysis of Parmales, the sister group of diatoms, reveals the evolutionary specialization of diatoms from phago-mixotrophs to photoautotrophs.</title>
        <authorList>
            <person name="Ban H."/>
            <person name="Sato S."/>
            <person name="Yoshikawa S."/>
            <person name="Yamada K."/>
            <person name="Nakamura Y."/>
            <person name="Ichinomiya M."/>
            <person name="Sato N."/>
            <person name="Blanc-Mathieu R."/>
            <person name="Endo H."/>
            <person name="Kuwata A."/>
            <person name="Ogata H."/>
        </authorList>
    </citation>
    <scope>NUCLEOTIDE SEQUENCE [LARGE SCALE GENOMIC DNA]</scope>
    <source>
        <strain evidence="3">NIES 3701</strain>
    </source>
</reference>
<feature type="compositionally biased region" description="Acidic residues" evidence="1">
    <location>
        <begin position="166"/>
        <end position="196"/>
    </location>
</feature>
<evidence type="ECO:0000313" key="3">
    <source>
        <dbReference type="Proteomes" id="UP001165085"/>
    </source>
</evidence>
<feature type="compositionally biased region" description="Low complexity" evidence="1">
    <location>
        <begin position="18"/>
        <end position="29"/>
    </location>
</feature>
<accession>A0A9W7B6B6</accession>
<organism evidence="2 3">
    <name type="scientific">Triparma strigata</name>
    <dbReference type="NCBI Taxonomy" id="1606541"/>
    <lineage>
        <taxon>Eukaryota</taxon>
        <taxon>Sar</taxon>
        <taxon>Stramenopiles</taxon>
        <taxon>Ochrophyta</taxon>
        <taxon>Bolidophyceae</taxon>
        <taxon>Parmales</taxon>
        <taxon>Triparmaceae</taxon>
        <taxon>Triparma</taxon>
    </lineage>
</organism>
<dbReference type="AlphaFoldDB" id="A0A9W7B6B6"/>